<dbReference type="InterPro" id="IPR023179">
    <property type="entry name" value="GTP-bd_ortho_bundle_sf"/>
</dbReference>
<keyword evidence="10" id="KW-1185">Reference proteome</keyword>
<feature type="region of interest" description="Disordered" evidence="7">
    <location>
        <begin position="1"/>
        <end position="56"/>
    </location>
</feature>
<dbReference type="InterPro" id="IPR027417">
    <property type="entry name" value="P-loop_NTPase"/>
</dbReference>
<organism evidence="9 10">
    <name type="scientific">Ranitomeya imitator</name>
    <name type="common">mimic poison frog</name>
    <dbReference type="NCBI Taxonomy" id="111125"/>
    <lineage>
        <taxon>Eukaryota</taxon>
        <taxon>Metazoa</taxon>
        <taxon>Chordata</taxon>
        <taxon>Craniata</taxon>
        <taxon>Vertebrata</taxon>
        <taxon>Euteleostomi</taxon>
        <taxon>Amphibia</taxon>
        <taxon>Batrachia</taxon>
        <taxon>Anura</taxon>
        <taxon>Neobatrachia</taxon>
        <taxon>Hyloidea</taxon>
        <taxon>Dendrobatidae</taxon>
        <taxon>Dendrobatinae</taxon>
        <taxon>Ranitomeya</taxon>
    </lineage>
</organism>
<feature type="domain" description="CP-type G" evidence="8">
    <location>
        <begin position="129"/>
        <end position="311"/>
    </location>
</feature>
<dbReference type="PROSITE" id="PS51721">
    <property type="entry name" value="G_CP"/>
    <property type="match status" value="1"/>
</dbReference>
<evidence type="ECO:0000256" key="1">
    <source>
        <dbReference type="ARBA" id="ARBA00004604"/>
    </source>
</evidence>
<dbReference type="PANTHER" id="PTHR11089:SF11">
    <property type="entry name" value="GUANINE NUCLEOTIDE-BINDING PROTEIN-LIKE 3"/>
    <property type="match status" value="1"/>
</dbReference>
<keyword evidence="3" id="KW-0547">Nucleotide-binding</keyword>
<evidence type="ECO:0000313" key="9">
    <source>
        <dbReference type="EMBL" id="CAJ0931547.1"/>
    </source>
</evidence>
<sequence>MKRPKLRKASKCMSCSKRYKIQKKVREHNRKVRKEAKKKGGNRKPKRDISIPNAAPFKEDILREAELRKQRREELKKQQKLERQQEVAKKRNLEKKDKPDNKKQEVKERRKSVLKPKKPTAKNATRSLCREVNKVIEAAEVILEVLDARDPLGSRCLQAEQAILQSPNKKLLFVLNKIDLVPKDNVEKWLQFLNKQLPTIAFKCSVQVQEKNLPVLGKKPNPKCIDISKGTVSYGSATLLKILHSLRPSGTETMKVGLIGFSNVGKSSLINTLKKYKVCNVGALRGTTRIMQDVKIDEQIKIIDSPSLVVSPDNPPVTVFMRSAHQSDDGDCMDRVDKILQLCDKQQVMLRYNIADYRNPPEFLDLLAHKRGLLQKKGVADLEAAAKLFLNDWMGARLCYYTLPPASFTSHIGGEQTAAMKKAIDCKILNNENKENIKVVRNPTPANSIPFHFSQITNGIIDENEIKDQSQESAELESETEEMDEIVVDKDEIISDRDIGEDVEANYIVYGLDLQREQAVKSVSFDKPAKAEDDYDFNADFN</sequence>
<dbReference type="EMBL" id="CAUEEQ010007776">
    <property type="protein sequence ID" value="CAJ0931547.1"/>
    <property type="molecule type" value="Genomic_DNA"/>
</dbReference>
<reference evidence="9" key="1">
    <citation type="submission" date="2023-07" db="EMBL/GenBank/DDBJ databases">
        <authorList>
            <person name="Stuckert A."/>
        </authorList>
    </citation>
    <scope>NUCLEOTIDE SEQUENCE</scope>
</reference>
<evidence type="ECO:0000256" key="7">
    <source>
        <dbReference type="SAM" id="MobiDB-lite"/>
    </source>
</evidence>
<dbReference type="Pfam" id="PF01926">
    <property type="entry name" value="MMR_HSR1"/>
    <property type="match status" value="1"/>
</dbReference>
<dbReference type="PANTHER" id="PTHR11089">
    <property type="entry name" value="GTP-BINDING PROTEIN-RELATED"/>
    <property type="match status" value="1"/>
</dbReference>
<dbReference type="Pfam" id="PF08701">
    <property type="entry name" value="GN3L_Grn1"/>
    <property type="match status" value="1"/>
</dbReference>
<keyword evidence="5" id="KW-0342">GTP-binding</keyword>
<protein>
    <recommendedName>
        <fullName evidence="2">Guanine nucleotide-binding protein-like 3</fullName>
    </recommendedName>
</protein>
<accession>A0ABN9L2C5</accession>
<keyword evidence="6" id="KW-0539">Nucleus</keyword>
<feature type="region of interest" description="Disordered" evidence="7">
    <location>
        <begin position="70"/>
        <end position="125"/>
    </location>
</feature>
<feature type="compositionally biased region" description="Basic residues" evidence="7">
    <location>
        <begin position="109"/>
        <end position="120"/>
    </location>
</feature>
<feature type="compositionally biased region" description="Basic and acidic residues" evidence="7">
    <location>
        <begin position="70"/>
        <end position="108"/>
    </location>
</feature>
<evidence type="ECO:0000313" key="10">
    <source>
        <dbReference type="Proteomes" id="UP001176940"/>
    </source>
</evidence>
<evidence type="ECO:0000256" key="5">
    <source>
        <dbReference type="ARBA" id="ARBA00023134"/>
    </source>
</evidence>
<dbReference type="InterPro" id="IPR006073">
    <property type="entry name" value="GTP-bd"/>
</dbReference>
<evidence type="ECO:0000256" key="3">
    <source>
        <dbReference type="ARBA" id="ARBA00022741"/>
    </source>
</evidence>
<evidence type="ECO:0000259" key="8">
    <source>
        <dbReference type="PROSITE" id="PS51721"/>
    </source>
</evidence>
<keyword evidence="4" id="KW-0175">Coiled coil</keyword>
<dbReference type="CDD" id="cd04178">
    <property type="entry name" value="Nucleostemin_like"/>
    <property type="match status" value="1"/>
</dbReference>
<feature type="compositionally biased region" description="Basic residues" evidence="7">
    <location>
        <begin position="17"/>
        <end position="46"/>
    </location>
</feature>
<evidence type="ECO:0000256" key="2">
    <source>
        <dbReference type="ARBA" id="ARBA00016532"/>
    </source>
</evidence>
<dbReference type="InterPro" id="IPR014813">
    <property type="entry name" value="Gnl3_N_dom"/>
</dbReference>
<dbReference type="SUPFAM" id="SSF52540">
    <property type="entry name" value="P-loop containing nucleoside triphosphate hydrolases"/>
    <property type="match status" value="1"/>
</dbReference>
<dbReference type="Gene3D" id="3.40.50.300">
    <property type="entry name" value="P-loop containing nucleotide triphosphate hydrolases"/>
    <property type="match status" value="1"/>
</dbReference>
<name>A0ABN9L2C5_9NEOB</name>
<evidence type="ECO:0000256" key="4">
    <source>
        <dbReference type="ARBA" id="ARBA00023054"/>
    </source>
</evidence>
<gene>
    <name evidence="9" type="ORF">RIMI_LOCUS4738441</name>
</gene>
<dbReference type="Gene3D" id="1.10.1580.10">
    <property type="match status" value="1"/>
</dbReference>
<dbReference type="InterPro" id="IPR050755">
    <property type="entry name" value="TRAFAC_YlqF/YawG_RiboMat"/>
</dbReference>
<dbReference type="InterPro" id="IPR030378">
    <property type="entry name" value="G_CP_dom"/>
</dbReference>
<evidence type="ECO:0000256" key="6">
    <source>
        <dbReference type="ARBA" id="ARBA00023242"/>
    </source>
</evidence>
<dbReference type="Proteomes" id="UP001176940">
    <property type="component" value="Unassembled WGS sequence"/>
</dbReference>
<feature type="compositionally biased region" description="Basic residues" evidence="7">
    <location>
        <begin position="1"/>
        <end position="10"/>
    </location>
</feature>
<proteinExistence type="predicted"/>
<comment type="caution">
    <text evidence="9">The sequence shown here is derived from an EMBL/GenBank/DDBJ whole genome shotgun (WGS) entry which is preliminary data.</text>
</comment>
<comment type="subcellular location">
    <subcellularLocation>
        <location evidence="1">Nucleus</location>
        <location evidence="1">Nucleolus</location>
    </subcellularLocation>
</comment>